<dbReference type="AlphaFoldDB" id="X1SB82"/>
<evidence type="ECO:0000313" key="1">
    <source>
        <dbReference type="EMBL" id="GAI90292.1"/>
    </source>
</evidence>
<accession>X1SB82</accession>
<protein>
    <submittedName>
        <fullName evidence="1">Uncharacterized protein</fullName>
    </submittedName>
</protein>
<sequence length="55" mass="6392">MLTAFIVLCEKCARAETYYHPFWCSCMCQNCGTKIDNPLHNCKGKTECYYGEDEE</sequence>
<comment type="caution">
    <text evidence="1">The sequence shown here is derived from an EMBL/GenBank/DDBJ whole genome shotgun (WGS) entry which is preliminary data.</text>
</comment>
<dbReference type="EMBL" id="BARW01021638">
    <property type="protein sequence ID" value="GAI90292.1"/>
    <property type="molecule type" value="Genomic_DNA"/>
</dbReference>
<organism evidence="1">
    <name type="scientific">marine sediment metagenome</name>
    <dbReference type="NCBI Taxonomy" id="412755"/>
    <lineage>
        <taxon>unclassified sequences</taxon>
        <taxon>metagenomes</taxon>
        <taxon>ecological metagenomes</taxon>
    </lineage>
</organism>
<reference evidence="1" key="1">
    <citation type="journal article" date="2014" name="Front. Microbiol.">
        <title>High frequency of phylogenetically diverse reductive dehalogenase-homologous genes in deep subseafloor sedimentary metagenomes.</title>
        <authorList>
            <person name="Kawai M."/>
            <person name="Futagami T."/>
            <person name="Toyoda A."/>
            <person name="Takaki Y."/>
            <person name="Nishi S."/>
            <person name="Hori S."/>
            <person name="Arai W."/>
            <person name="Tsubouchi T."/>
            <person name="Morono Y."/>
            <person name="Uchiyama I."/>
            <person name="Ito T."/>
            <person name="Fujiyama A."/>
            <person name="Inagaki F."/>
            <person name="Takami H."/>
        </authorList>
    </citation>
    <scope>NUCLEOTIDE SEQUENCE</scope>
    <source>
        <strain evidence="1">Expedition CK06-06</strain>
    </source>
</reference>
<gene>
    <name evidence="1" type="ORF">S12H4_36312</name>
</gene>
<name>X1SB82_9ZZZZ</name>
<proteinExistence type="predicted"/>